<protein>
    <submittedName>
        <fullName evidence="1">Uncharacterized protein</fullName>
    </submittedName>
</protein>
<name>A0A8K0MEM3_9ROSA</name>
<comment type="caution">
    <text evidence="1">The sequence shown here is derived from an EMBL/GenBank/DDBJ whole genome shotgun (WGS) entry which is preliminary data.</text>
</comment>
<accession>A0A8K0MEM3</accession>
<sequence>MIETIYKETLNKRFLVGGKFIRLKAKISIKDPLPVGFFQTKDNGEEYWVQFKYECEKHTKITERFIVQRSDFGKDVETEKVRDEISVNLTVAALSLIDWKREVRQQYERRDSRESSKGSTSSNKQDFQLAEEIIHLIAKSLDHNPILLNTEGSEGMINRPFRYFKAWSLDKKCFRVVRKAWTRKAGIGMETHKTVRMLVPTSKALKKWNREHFGYADMKTKELEQS</sequence>
<dbReference type="Proteomes" id="UP000796880">
    <property type="component" value="Unassembled WGS sequence"/>
</dbReference>
<evidence type="ECO:0000313" key="1">
    <source>
        <dbReference type="EMBL" id="KAF3443405.1"/>
    </source>
</evidence>
<dbReference type="AlphaFoldDB" id="A0A8K0MEM3"/>
<dbReference type="EMBL" id="VOIH02000006">
    <property type="protein sequence ID" value="KAF3443405.1"/>
    <property type="molecule type" value="Genomic_DNA"/>
</dbReference>
<proteinExistence type="predicted"/>
<organism evidence="1 2">
    <name type="scientific">Rhamnella rubrinervis</name>
    <dbReference type="NCBI Taxonomy" id="2594499"/>
    <lineage>
        <taxon>Eukaryota</taxon>
        <taxon>Viridiplantae</taxon>
        <taxon>Streptophyta</taxon>
        <taxon>Embryophyta</taxon>
        <taxon>Tracheophyta</taxon>
        <taxon>Spermatophyta</taxon>
        <taxon>Magnoliopsida</taxon>
        <taxon>eudicotyledons</taxon>
        <taxon>Gunneridae</taxon>
        <taxon>Pentapetalae</taxon>
        <taxon>rosids</taxon>
        <taxon>fabids</taxon>
        <taxon>Rosales</taxon>
        <taxon>Rhamnaceae</taxon>
        <taxon>rhamnoid group</taxon>
        <taxon>Rhamneae</taxon>
        <taxon>Rhamnella</taxon>
    </lineage>
</organism>
<evidence type="ECO:0000313" key="2">
    <source>
        <dbReference type="Proteomes" id="UP000796880"/>
    </source>
</evidence>
<dbReference type="OrthoDB" id="1165906at2759"/>
<gene>
    <name evidence="1" type="ORF">FNV43_RR13087</name>
</gene>
<keyword evidence="2" id="KW-1185">Reference proteome</keyword>
<reference evidence="1" key="1">
    <citation type="submission" date="2020-03" db="EMBL/GenBank/DDBJ databases">
        <title>A high-quality chromosome-level genome assembly of a woody plant with both climbing and erect habits, Rhamnella rubrinervis.</title>
        <authorList>
            <person name="Lu Z."/>
            <person name="Yang Y."/>
            <person name="Zhu X."/>
            <person name="Sun Y."/>
        </authorList>
    </citation>
    <scope>NUCLEOTIDE SEQUENCE</scope>
    <source>
        <strain evidence="1">BYM</strain>
        <tissue evidence="1">Leaf</tissue>
    </source>
</reference>